<organism evidence="2 3">
    <name type="scientific">Genlisea aurea</name>
    <dbReference type="NCBI Taxonomy" id="192259"/>
    <lineage>
        <taxon>Eukaryota</taxon>
        <taxon>Viridiplantae</taxon>
        <taxon>Streptophyta</taxon>
        <taxon>Embryophyta</taxon>
        <taxon>Tracheophyta</taxon>
        <taxon>Spermatophyta</taxon>
        <taxon>Magnoliopsida</taxon>
        <taxon>eudicotyledons</taxon>
        <taxon>Gunneridae</taxon>
        <taxon>Pentapetalae</taxon>
        <taxon>asterids</taxon>
        <taxon>lamiids</taxon>
        <taxon>Lamiales</taxon>
        <taxon>Lentibulariaceae</taxon>
        <taxon>Genlisea</taxon>
    </lineage>
</organism>
<feature type="transmembrane region" description="Helical" evidence="1">
    <location>
        <begin position="32"/>
        <end position="51"/>
    </location>
</feature>
<evidence type="ECO:0000256" key="1">
    <source>
        <dbReference type="SAM" id="Phobius"/>
    </source>
</evidence>
<evidence type="ECO:0000313" key="3">
    <source>
        <dbReference type="Proteomes" id="UP000015453"/>
    </source>
</evidence>
<accession>S8DB28</accession>
<keyword evidence="1" id="KW-1133">Transmembrane helix</keyword>
<feature type="non-terminal residue" evidence="2">
    <location>
        <position position="121"/>
    </location>
</feature>
<dbReference type="Proteomes" id="UP000015453">
    <property type="component" value="Unassembled WGS sequence"/>
</dbReference>
<dbReference type="EMBL" id="AUSU01000008">
    <property type="protein sequence ID" value="EPS74716.1"/>
    <property type="molecule type" value="Genomic_DNA"/>
</dbReference>
<keyword evidence="1" id="KW-0472">Membrane</keyword>
<sequence length="121" mass="13725">IKFLVRKHSQHLIALAEPMVDASRIDEFRVRLGLVLMLLFLIVLENVGLWWKNCFTVDVLLDDVQCVHLSVSSSNVVFNFLVSFVYAKCSRTNRVALWMNLIDVTSTIQAPWIVGGHGNVI</sequence>
<name>S8DB28_9LAMI</name>
<feature type="transmembrane region" description="Helical" evidence="1">
    <location>
        <begin position="71"/>
        <end position="89"/>
    </location>
</feature>
<feature type="non-terminal residue" evidence="2">
    <location>
        <position position="1"/>
    </location>
</feature>
<keyword evidence="1" id="KW-0812">Transmembrane</keyword>
<comment type="caution">
    <text evidence="2">The sequence shown here is derived from an EMBL/GenBank/DDBJ whole genome shotgun (WGS) entry which is preliminary data.</text>
</comment>
<reference evidence="2 3" key="1">
    <citation type="journal article" date="2013" name="BMC Genomics">
        <title>The miniature genome of a carnivorous plant Genlisea aurea contains a low number of genes and short non-coding sequences.</title>
        <authorList>
            <person name="Leushkin E.V."/>
            <person name="Sutormin R.A."/>
            <person name="Nabieva E.R."/>
            <person name="Penin A.A."/>
            <person name="Kondrashov A.S."/>
            <person name="Logacheva M.D."/>
        </authorList>
    </citation>
    <scope>NUCLEOTIDE SEQUENCE [LARGE SCALE GENOMIC DNA]</scope>
</reference>
<evidence type="ECO:0000313" key="2">
    <source>
        <dbReference type="EMBL" id="EPS74716.1"/>
    </source>
</evidence>
<dbReference type="AlphaFoldDB" id="S8DB28"/>
<gene>
    <name evidence="2" type="ORF">M569_00041</name>
</gene>
<keyword evidence="3" id="KW-1185">Reference proteome</keyword>
<protein>
    <submittedName>
        <fullName evidence="2">Uncharacterized protein</fullName>
    </submittedName>
</protein>
<proteinExistence type="predicted"/>